<evidence type="ECO:0000256" key="3">
    <source>
        <dbReference type="ARBA" id="ARBA00022833"/>
    </source>
</evidence>
<dbReference type="EMBL" id="CANHGI010000006">
    <property type="protein sequence ID" value="CAI5456175.1"/>
    <property type="molecule type" value="Genomic_DNA"/>
</dbReference>
<dbReference type="Pfam" id="PF13639">
    <property type="entry name" value="zf-RING_2"/>
    <property type="match status" value="1"/>
</dbReference>
<dbReference type="Gene3D" id="3.50.50.60">
    <property type="entry name" value="FAD/NAD(P)-binding domain"/>
    <property type="match status" value="2"/>
</dbReference>
<dbReference type="PRINTS" id="PR00368">
    <property type="entry name" value="FADPNR"/>
</dbReference>
<dbReference type="Pfam" id="PF00628">
    <property type="entry name" value="PHD"/>
    <property type="match status" value="1"/>
</dbReference>
<dbReference type="GO" id="GO:0008270">
    <property type="term" value="F:zinc ion binding"/>
    <property type="evidence" value="ECO:0007669"/>
    <property type="project" value="UniProtKB-KW"/>
</dbReference>
<evidence type="ECO:0000259" key="5">
    <source>
        <dbReference type="PROSITE" id="PS50016"/>
    </source>
</evidence>
<dbReference type="SUPFAM" id="SSF57850">
    <property type="entry name" value="RING/U-box"/>
    <property type="match status" value="1"/>
</dbReference>
<evidence type="ECO:0000256" key="2">
    <source>
        <dbReference type="ARBA" id="ARBA00022771"/>
    </source>
</evidence>
<dbReference type="Gene3D" id="3.30.40.10">
    <property type="entry name" value="Zinc/RING finger domain, C3HC4 (zinc finger)"/>
    <property type="match status" value="2"/>
</dbReference>
<accession>A0A9P1NAX5</accession>
<dbReference type="Pfam" id="PF07992">
    <property type="entry name" value="Pyr_redox_2"/>
    <property type="match status" value="1"/>
</dbReference>
<dbReference type="PROSITE" id="PS50016">
    <property type="entry name" value="ZF_PHD_2"/>
    <property type="match status" value="1"/>
</dbReference>
<dbReference type="SMART" id="SM00249">
    <property type="entry name" value="PHD"/>
    <property type="match status" value="2"/>
</dbReference>
<evidence type="ECO:0000256" key="1">
    <source>
        <dbReference type="ARBA" id="ARBA00022723"/>
    </source>
</evidence>
<feature type="domain" description="RING-type" evidence="6">
    <location>
        <begin position="90"/>
        <end position="138"/>
    </location>
</feature>
<dbReference type="GO" id="GO:0016491">
    <property type="term" value="F:oxidoreductase activity"/>
    <property type="evidence" value="ECO:0007669"/>
    <property type="project" value="InterPro"/>
</dbReference>
<evidence type="ECO:0000313" key="8">
    <source>
        <dbReference type="Proteomes" id="UP001152747"/>
    </source>
</evidence>
<dbReference type="OrthoDB" id="8062037at2759"/>
<dbReference type="AlphaFoldDB" id="A0A9P1NAX5"/>
<dbReference type="InterPro" id="IPR011011">
    <property type="entry name" value="Znf_FYVE_PHD"/>
</dbReference>
<comment type="caution">
    <text evidence="7">The sequence shown here is derived from an EMBL/GenBank/DDBJ whole genome shotgun (WGS) entry which is preliminary data.</text>
</comment>
<dbReference type="SMART" id="SM00744">
    <property type="entry name" value="RINGv"/>
    <property type="match status" value="1"/>
</dbReference>
<keyword evidence="3" id="KW-0862">Zinc</keyword>
<dbReference type="InterPro" id="IPR013083">
    <property type="entry name" value="Znf_RING/FYVE/PHD"/>
</dbReference>
<dbReference type="SUPFAM" id="SSF51905">
    <property type="entry name" value="FAD/NAD(P)-binding domain"/>
    <property type="match status" value="1"/>
</dbReference>
<reference evidence="7" key="1">
    <citation type="submission" date="2022-11" db="EMBL/GenBank/DDBJ databases">
        <authorList>
            <person name="Kikuchi T."/>
        </authorList>
    </citation>
    <scope>NUCLEOTIDE SEQUENCE</scope>
    <source>
        <strain evidence="7">PS1010</strain>
    </source>
</reference>
<keyword evidence="2 4" id="KW-0863">Zinc-finger</keyword>
<gene>
    <name evidence="7" type="ORF">CAMP_LOCUS18812</name>
</gene>
<protein>
    <recommendedName>
        <fullName evidence="9">RING-type domain-containing protein</fullName>
    </recommendedName>
</protein>
<sequence>MNVFQGFNFYKRCVSDSIQQTLRATRRAYNFGKQQMKDGVEIICLNCPKQKEHVEQFGTGIEKCIHSLYPSLTNQRVDLINADIFPEMICSICLNVMDYNGITAGIRGCIHYFHASCLDKWVETFEERGGKPTCPTCRKNGDFVDTILETNRRFWRIQTKPDVACKEDFGEKNCTVCKMDWNNEFSLTCSDCQSCVHTYCLDPPIKMEANISWRCKKCWLQKTLSFNGTQLSIMSFLNATSGICRSYPLLMATKKQIAIIGSGPCGLAAATHLSSFGHDVHVYEKNEKCGGLLREGILTMNISRIAIDKILKNMANSGIKFICNKYIDNEEYRGLLTKYNAVIICTGARMIRRDFPDNLNNKDGIYYIPRYFSIDENKRERLKHLTSGRRVIYITNNKLSEARDILFLKKVCKTVEIIELLPQPKNSRRNVDFEFPCPKLWPCFIKSTKDIVVIENNNKNEGVQAAEIVKSIKITKTPVGNEAFKGLELIHVAWDSSNSAFREFPDTQRIIRSDLLLVSSEIIRPSTKSSPDFGLNYDDSSNIITTDNSFKTGTDKVFAAGDCVHGETTLSQAFLNGFCVAQQVNQFCMQYHNDLIRLLQNHRI</sequence>
<dbReference type="InterPro" id="IPR019787">
    <property type="entry name" value="Znf_PHD-finger"/>
</dbReference>
<dbReference type="InterPro" id="IPR001965">
    <property type="entry name" value="Znf_PHD"/>
</dbReference>
<keyword evidence="8" id="KW-1185">Reference proteome</keyword>
<dbReference type="PANTHER" id="PTHR43100">
    <property type="entry name" value="GLUTAMATE SYNTHASE [NADPH] SMALL CHAIN"/>
    <property type="match status" value="1"/>
</dbReference>
<evidence type="ECO:0000313" key="7">
    <source>
        <dbReference type="EMBL" id="CAI5456175.1"/>
    </source>
</evidence>
<name>A0A9P1NAX5_9PELO</name>
<evidence type="ECO:0000256" key="4">
    <source>
        <dbReference type="PROSITE-ProRule" id="PRU00175"/>
    </source>
</evidence>
<dbReference type="InterPro" id="IPR011016">
    <property type="entry name" value="Znf_RING-CH"/>
</dbReference>
<dbReference type="InterPro" id="IPR019786">
    <property type="entry name" value="Zinc_finger_PHD-type_CS"/>
</dbReference>
<feature type="domain" description="PHD-type" evidence="5">
    <location>
        <begin position="171"/>
        <end position="221"/>
    </location>
</feature>
<dbReference type="PROSITE" id="PS01359">
    <property type="entry name" value="ZF_PHD_1"/>
    <property type="match status" value="1"/>
</dbReference>
<proteinExistence type="predicted"/>
<dbReference type="InterPro" id="IPR036188">
    <property type="entry name" value="FAD/NAD-bd_sf"/>
</dbReference>
<dbReference type="SUPFAM" id="SSF57903">
    <property type="entry name" value="FYVE/PHD zinc finger"/>
    <property type="match status" value="1"/>
</dbReference>
<dbReference type="InterPro" id="IPR051394">
    <property type="entry name" value="Glutamate_Synthase"/>
</dbReference>
<dbReference type="PROSITE" id="PS50089">
    <property type="entry name" value="ZF_RING_2"/>
    <property type="match status" value="1"/>
</dbReference>
<dbReference type="SMART" id="SM00184">
    <property type="entry name" value="RING"/>
    <property type="match status" value="2"/>
</dbReference>
<organism evidence="7 8">
    <name type="scientific">Caenorhabditis angaria</name>
    <dbReference type="NCBI Taxonomy" id="860376"/>
    <lineage>
        <taxon>Eukaryota</taxon>
        <taxon>Metazoa</taxon>
        <taxon>Ecdysozoa</taxon>
        <taxon>Nematoda</taxon>
        <taxon>Chromadorea</taxon>
        <taxon>Rhabditida</taxon>
        <taxon>Rhabditina</taxon>
        <taxon>Rhabditomorpha</taxon>
        <taxon>Rhabditoidea</taxon>
        <taxon>Rhabditidae</taxon>
        <taxon>Peloderinae</taxon>
        <taxon>Caenorhabditis</taxon>
    </lineage>
</organism>
<evidence type="ECO:0000259" key="6">
    <source>
        <dbReference type="PROSITE" id="PS50089"/>
    </source>
</evidence>
<dbReference type="InterPro" id="IPR023753">
    <property type="entry name" value="FAD/NAD-binding_dom"/>
</dbReference>
<dbReference type="InterPro" id="IPR001841">
    <property type="entry name" value="Znf_RING"/>
</dbReference>
<dbReference type="Proteomes" id="UP001152747">
    <property type="component" value="Unassembled WGS sequence"/>
</dbReference>
<dbReference type="PANTHER" id="PTHR43100:SF2">
    <property type="entry name" value="BNAA03G19380D PROTEIN"/>
    <property type="match status" value="1"/>
</dbReference>
<evidence type="ECO:0008006" key="9">
    <source>
        <dbReference type="Google" id="ProtNLM"/>
    </source>
</evidence>
<keyword evidence="1" id="KW-0479">Metal-binding</keyword>